<gene>
    <name evidence="8" type="ORF">ABL78_3048</name>
</gene>
<dbReference type="VEuPathDB" id="TriTrypDB:Lsey_0071_0300"/>
<feature type="compositionally biased region" description="Polar residues" evidence="6">
    <location>
        <begin position="36"/>
        <end position="46"/>
    </location>
</feature>
<feature type="domain" description="PBZ-type" evidence="7">
    <location>
        <begin position="10"/>
        <end position="32"/>
    </location>
</feature>
<organism evidence="8 9">
    <name type="scientific">Leptomonas seymouri</name>
    <dbReference type="NCBI Taxonomy" id="5684"/>
    <lineage>
        <taxon>Eukaryota</taxon>
        <taxon>Discoba</taxon>
        <taxon>Euglenozoa</taxon>
        <taxon>Kinetoplastea</taxon>
        <taxon>Metakinetoplastina</taxon>
        <taxon>Trypanosomatida</taxon>
        <taxon>Trypanosomatidae</taxon>
        <taxon>Leishmaniinae</taxon>
        <taxon>Leptomonas</taxon>
    </lineage>
</organism>
<evidence type="ECO:0000256" key="1">
    <source>
        <dbReference type="ARBA" id="ARBA00004123"/>
    </source>
</evidence>
<comment type="caution">
    <text evidence="8">The sequence shown here is derived from an EMBL/GenBank/DDBJ whole genome shotgun (WGS) entry which is preliminary data.</text>
</comment>
<comment type="similarity">
    <text evidence="3">Belongs to the HPF1 family.</text>
</comment>
<dbReference type="Proteomes" id="UP000038009">
    <property type="component" value="Unassembled WGS sequence"/>
</dbReference>
<dbReference type="Pfam" id="PF10228">
    <property type="entry name" value="HPF1"/>
    <property type="match status" value="1"/>
</dbReference>
<protein>
    <recommendedName>
        <fullName evidence="7">PBZ-type domain-containing protein</fullName>
    </recommendedName>
</protein>
<comment type="subcellular location">
    <subcellularLocation>
        <location evidence="2">Chromosome</location>
    </subcellularLocation>
    <subcellularLocation>
        <location evidence="1">Nucleus</location>
    </subcellularLocation>
</comment>
<dbReference type="InterPro" id="IPR019361">
    <property type="entry name" value="HPF1"/>
</dbReference>
<evidence type="ECO:0000256" key="4">
    <source>
        <dbReference type="ARBA" id="ARBA00022454"/>
    </source>
</evidence>
<dbReference type="InterPro" id="IPR019406">
    <property type="entry name" value="APLF_PBZ"/>
</dbReference>
<dbReference type="OrthoDB" id="416496at2759"/>
<dbReference type="AlphaFoldDB" id="A0A0N1PE26"/>
<evidence type="ECO:0000256" key="3">
    <source>
        <dbReference type="ARBA" id="ARBA00010803"/>
    </source>
</evidence>
<reference evidence="8 9" key="1">
    <citation type="journal article" date="2015" name="PLoS Pathog.">
        <title>Leptomonas seymouri: Adaptations to the Dixenous Life Cycle Analyzed by Genome Sequencing, Transcriptome Profiling and Co-infection with Leishmania donovani.</title>
        <authorList>
            <person name="Kraeva N."/>
            <person name="Butenko A."/>
            <person name="Hlavacova J."/>
            <person name="Kostygov A."/>
            <person name="Myskova J."/>
            <person name="Grybchuk D."/>
            <person name="Lestinova T."/>
            <person name="Votypka J."/>
            <person name="Volf P."/>
            <person name="Opperdoes F."/>
            <person name="Flegontov P."/>
            <person name="Lukes J."/>
            <person name="Yurchenko V."/>
        </authorList>
    </citation>
    <scope>NUCLEOTIDE SEQUENCE [LARGE SCALE GENOMIC DNA]</scope>
    <source>
        <strain evidence="8 9">ATCC 30220</strain>
    </source>
</reference>
<evidence type="ECO:0000256" key="6">
    <source>
        <dbReference type="SAM" id="MobiDB-lite"/>
    </source>
</evidence>
<dbReference type="PANTHER" id="PTHR13386:SF1">
    <property type="entry name" value="HISTONE PARYLATION FACTOR 1"/>
    <property type="match status" value="1"/>
</dbReference>
<dbReference type="GO" id="GO:0072572">
    <property type="term" value="F:poly-ADP-D-ribose binding"/>
    <property type="evidence" value="ECO:0007669"/>
    <property type="project" value="TreeGrafter"/>
</dbReference>
<evidence type="ECO:0000259" key="7">
    <source>
        <dbReference type="Pfam" id="PF10283"/>
    </source>
</evidence>
<accession>A0A0N1PE26</accession>
<dbReference type="PANTHER" id="PTHR13386">
    <property type="entry name" value="HISTONE PARYLATION FACTOR 1"/>
    <property type="match status" value="1"/>
</dbReference>
<feature type="region of interest" description="Disordered" evidence="6">
    <location>
        <begin position="415"/>
        <end position="435"/>
    </location>
</feature>
<evidence type="ECO:0000256" key="5">
    <source>
        <dbReference type="ARBA" id="ARBA00023242"/>
    </source>
</evidence>
<feature type="region of interest" description="Disordered" evidence="6">
    <location>
        <begin position="35"/>
        <end position="78"/>
    </location>
</feature>
<proteinExistence type="inferred from homology"/>
<dbReference type="GO" id="GO:0005634">
    <property type="term" value="C:nucleus"/>
    <property type="evidence" value="ECO:0007669"/>
    <property type="project" value="UniProtKB-SubCell"/>
</dbReference>
<evidence type="ECO:0000256" key="2">
    <source>
        <dbReference type="ARBA" id="ARBA00004286"/>
    </source>
</evidence>
<name>A0A0N1PE26_LEPSE</name>
<sequence length="580" mass="63065">MDTLPPDHLPVCAYDGHCYRKNPQHFLKYSHPLQYPPQQAGSASTEGNEKWHPELPKRCRSEDRSSATAHGSHNEAASGGGLLVQEADLASPVQLLHFLIHAPHLSALIPLNNNSDSGATSLPHIDVQHHWNGVAQVLVQAYGGMGFHAEDVQCVLTAACALKPSDPLSAFAGWRLVGPFELAVRYGELCCRGADTAADASAIAGELRTLLHGRDAEDEACRWRCGRFRYDPPECQTVAVAATLSSTTAMKHALASHRDDDGVHLCFHRDDPSNAPGLLVEGMMRSAKFTMLNGKGWLSPYLYAWYRAKGNADALAVAKALGDALDALSRATKSVHCAHLKRSFEDSLSTQRRDSLKRRKTWVAPTYSGLGLCVPVDKTTEIGYREPNIPPGLSFANSLRDWEADFVASVASSASSDDRTKDHNAGPAGALASQPLSRSSSYARLHEARPFSLKTSDALDNIFLCADIANDEGDFGASLELGLNCFTCLLADTCVVAGKKEGPKGSSDEHEDARGGDGTPCECKASCSEESRIDPVLWQTYRLLDCAYMLLQRPLYRHILRCHLPVLADAEHPILLDMYE</sequence>
<dbReference type="OMA" id="CADIAND"/>
<evidence type="ECO:0000313" key="9">
    <source>
        <dbReference type="Proteomes" id="UP000038009"/>
    </source>
</evidence>
<feature type="compositionally biased region" description="Basic and acidic residues" evidence="6">
    <location>
        <begin position="47"/>
        <end position="65"/>
    </location>
</feature>
<dbReference type="GO" id="GO:0042393">
    <property type="term" value="F:histone binding"/>
    <property type="evidence" value="ECO:0007669"/>
    <property type="project" value="InterPro"/>
</dbReference>
<dbReference type="GO" id="GO:0005694">
    <property type="term" value="C:chromosome"/>
    <property type="evidence" value="ECO:0007669"/>
    <property type="project" value="UniProtKB-SubCell"/>
</dbReference>
<dbReference type="EMBL" id="LJSK01000071">
    <property type="protein sequence ID" value="KPI87891.1"/>
    <property type="molecule type" value="Genomic_DNA"/>
</dbReference>
<keyword evidence="5" id="KW-0539">Nucleus</keyword>
<evidence type="ECO:0000313" key="8">
    <source>
        <dbReference type="EMBL" id="KPI87891.1"/>
    </source>
</evidence>
<dbReference type="Pfam" id="PF10283">
    <property type="entry name" value="zf-CCHH"/>
    <property type="match status" value="1"/>
</dbReference>
<keyword evidence="9" id="KW-1185">Reference proteome</keyword>
<dbReference type="GO" id="GO:0006974">
    <property type="term" value="P:DNA damage response"/>
    <property type="evidence" value="ECO:0007669"/>
    <property type="project" value="InterPro"/>
</dbReference>
<keyword evidence="4" id="KW-0158">Chromosome</keyword>